<comment type="caution">
    <text evidence="2">The sequence shown here is derived from an EMBL/GenBank/DDBJ whole genome shotgun (WGS) entry which is preliminary data.</text>
</comment>
<proteinExistence type="predicted"/>
<evidence type="ECO:0000313" key="3">
    <source>
        <dbReference type="Proteomes" id="UP001163798"/>
    </source>
</evidence>
<dbReference type="SUPFAM" id="SSF81383">
    <property type="entry name" value="F-box domain"/>
    <property type="match status" value="1"/>
</dbReference>
<dbReference type="Pfam" id="PF00646">
    <property type="entry name" value="F-box"/>
    <property type="match status" value="1"/>
</dbReference>
<sequence length="583" mass="65243">MTAAMLLDFPEDILIYLYTFLDVPNILCLRQTCKRFNEISDLTIVWIHAWENHIFHKGYPFPPKFEAERTERSRPRWRIQNMSRPELEQRTRHAYRLARKWLYEYPIQTNLPDSTFKGSLVPLLPHRDINWVVTPSISITAVRFVRSVRRCPSNLDTETADESILVLSVSKGIWSVLTIWDVPIFLYENDNTQHRPRKCAEWSPKGGLFTGLCLNRDHSSEADLAVSVVCEGRHEIGLFNISDAGELLSICTIPSVPTRASTLTEEDSLFLQAMQPMKPMTLSGQLLAMSDDTASTVIYNWKTGAFAVLEHEEDEVGVWKHDHVIQVVFAYRSVLVVRAKSVHLFPEPELCLASPSPVDFTDFSTPPGLAIYSPIANHTFGWVDGVSVVPTYSDSPVYSQPGTLRILVRLQSDNPWMANEHSLDLYELSLNPNAVGTPAHGHEQSTAIECPYLFPPICTSRVSSTRGPLRCTDLALGQCGTAIWVKPGDRASHGLLMSDVYDNYTSVARLNGLESDVSVSIEGSATESLVAGIFPGPLNPEEKVRTRKICTNVTNNWTALDYDEAVGRLVLGDATGCVRILEL</sequence>
<evidence type="ECO:0000313" key="2">
    <source>
        <dbReference type="EMBL" id="KAJ3784109.1"/>
    </source>
</evidence>
<organism evidence="2 3">
    <name type="scientific">Lentinula aff. detonsa</name>
    <dbReference type="NCBI Taxonomy" id="2804958"/>
    <lineage>
        <taxon>Eukaryota</taxon>
        <taxon>Fungi</taxon>
        <taxon>Dikarya</taxon>
        <taxon>Basidiomycota</taxon>
        <taxon>Agaricomycotina</taxon>
        <taxon>Agaricomycetes</taxon>
        <taxon>Agaricomycetidae</taxon>
        <taxon>Agaricales</taxon>
        <taxon>Marasmiineae</taxon>
        <taxon>Omphalotaceae</taxon>
        <taxon>Lentinula</taxon>
    </lineage>
</organism>
<dbReference type="PROSITE" id="PS50181">
    <property type="entry name" value="FBOX"/>
    <property type="match status" value="1"/>
</dbReference>
<accession>A0AA38KNF0</accession>
<protein>
    <recommendedName>
        <fullName evidence="1">F-box domain-containing protein</fullName>
    </recommendedName>
</protein>
<dbReference type="Proteomes" id="UP001163798">
    <property type="component" value="Unassembled WGS sequence"/>
</dbReference>
<dbReference type="AlphaFoldDB" id="A0AA38KNF0"/>
<dbReference type="EMBL" id="MU793390">
    <property type="protein sequence ID" value="KAJ3784109.1"/>
    <property type="molecule type" value="Genomic_DNA"/>
</dbReference>
<feature type="domain" description="F-box" evidence="1">
    <location>
        <begin position="3"/>
        <end position="49"/>
    </location>
</feature>
<dbReference type="InterPro" id="IPR001810">
    <property type="entry name" value="F-box_dom"/>
</dbReference>
<gene>
    <name evidence="2" type="ORF">GGU10DRAFT_358977</name>
</gene>
<keyword evidence="3" id="KW-1185">Reference proteome</keyword>
<evidence type="ECO:0000259" key="1">
    <source>
        <dbReference type="PROSITE" id="PS50181"/>
    </source>
</evidence>
<reference evidence="2" key="1">
    <citation type="submission" date="2022-08" db="EMBL/GenBank/DDBJ databases">
        <authorList>
            <consortium name="DOE Joint Genome Institute"/>
            <person name="Min B."/>
            <person name="Riley R."/>
            <person name="Sierra-Patev S."/>
            <person name="Naranjo-Ortiz M."/>
            <person name="Looney B."/>
            <person name="Konkel Z."/>
            <person name="Slot J.C."/>
            <person name="Sakamoto Y."/>
            <person name="Steenwyk J.L."/>
            <person name="Rokas A."/>
            <person name="Carro J."/>
            <person name="Camarero S."/>
            <person name="Ferreira P."/>
            <person name="Molpeceres G."/>
            <person name="Ruiz-Duenas F.J."/>
            <person name="Serrano A."/>
            <person name="Henrissat B."/>
            <person name="Drula E."/>
            <person name="Hughes K.W."/>
            <person name="Mata J.L."/>
            <person name="Ishikawa N.K."/>
            <person name="Vargas-Isla R."/>
            <person name="Ushijima S."/>
            <person name="Smith C.A."/>
            <person name="Ahrendt S."/>
            <person name="Andreopoulos W."/>
            <person name="He G."/>
            <person name="Labutti K."/>
            <person name="Lipzen A."/>
            <person name="Ng V."/>
            <person name="Sandor L."/>
            <person name="Barry K."/>
            <person name="Martinez A.T."/>
            <person name="Xiao Y."/>
            <person name="Gibbons J.G."/>
            <person name="Terashima K."/>
            <person name="Hibbett D.S."/>
            <person name="Grigoriev I.V."/>
        </authorList>
    </citation>
    <scope>NUCLEOTIDE SEQUENCE</scope>
    <source>
        <strain evidence="2">TFB10291</strain>
    </source>
</reference>
<name>A0AA38KNF0_9AGAR</name>
<dbReference type="InterPro" id="IPR036047">
    <property type="entry name" value="F-box-like_dom_sf"/>
</dbReference>
<dbReference type="Gene3D" id="1.20.1280.50">
    <property type="match status" value="1"/>
</dbReference>